<feature type="domain" description="Protein kinase" evidence="12">
    <location>
        <begin position="1"/>
        <end position="119"/>
    </location>
</feature>
<dbReference type="SUPFAM" id="SSF56112">
    <property type="entry name" value="Protein kinase-like (PK-like)"/>
    <property type="match status" value="1"/>
</dbReference>
<accession>A0AAV4SR99</accession>
<dbReference type="PANTHER" id="PTHR11920">
    <property type="entry name" value="GUANYLYL CYCLASE"/>
    <property type="match status" value="1"/>
</dbReference>
<evidence type="ECO:0000256" key="8">
    <source>
        <dbReference type="ARBA" id="ARBA00023136"/>
    </source>
</evidence>
<dbReference type="GO" id="GO:0005524">
    <property type="term" value="F:ATP binding"/>
    <property type="evidence" value="ECO:0007669"/>
    <property type="project" value="InterPro"/>
</dbReference>
<comment type="catalytic activity">
    <reaction evidence="1">
        <text>GTP = 3',5'-cyclic GMP + diphosphate</text>
        <dbReference type="Rhea" id="RHEA:13665"/>
        <dbReference type="ChEBI" id="CHEBI:33019"/>
        <dbReference type="ChEBI" id="CHEBI:37565"/>
        <dbReference type="ChEBI" id="CHEBI:57746"/>
        <dbReference type="EC" id="4.6.1.2"/>
    </reaction>
</comment>
<keyword evidence="15" id="KW-1185">Reference proteome</keyword>
<dbReference type="GO" id="GO:0004383">
    <property type="term" value="F:guanylate cyclase activity"/>
    <property type="evidence" value="ECO:0007669"/>
    <property type="project" value="UniProtKB-EC"/>
</dbReference>
<dbReference type="Pfam" id="PF00211">
    <property type="entry name" value="Guanylate_cyc"/>
    <property type="match status" value="1"/>
</dbReference>
<evidence type="ECO:0000313" key="14">
    <source>
        <dbReference type="EMBL" id="GIY36280.1"/>
    </source>
</evidence>
<evidence type="ECO:0000256" key="7">
    <source>
        <dbReference type="ARBA" id="ARBA00022989"/>
    </source>
</evidence>
<keyword evidence="14" id="KW-0675">Receptor</keyword>
<dbReference type="EMBL" id="BPLR01010026">
    <property type="protein sequence ID" value="GIY36280.1"/>
    <property type="molecule type" value="Genomic_DNA"/>
</dbReference>
<dbReference type="Proteomes" id="UP001054945">
    <property type="component" value="Unassembled WGS sequence"/>
</dbReference>
<dbReference type="GO" id="GO:0035556">
    <property type="term" value="P:intracellular signal transduction"/>
    <property type="evidence" value="ECO:0007669"/>
    <property type="project" value="InterPro"/>
</dbReference>
<dbReference type="PANTHER" id="PTHR11920:SF501">
    <property type="entry name" value="GUANYLATE CYCLASE 32E"/>
    <property type="match status" value="1"/>
</dbReference>
<keyword evidence="7" id="KW-1133">Transmembrane helix</keyword>
<keyword evidence="9" id="KW-0325">Glycoprotein</keyword>
<dbReference type="InterPro" id="IPR001245">
    <property type="entry name" value="Ser-Thr/Tyr_kinase_cat_dom"/>
</dbReference>
<keyword evidence="6" id="KW-0547">Nucleotide-binding</keyword>
<dbReference type="InterPro" id="IPR050401">
    <property type="entry name" value="Cyclic_nucleotide_synthase"/>
</dbReference>
<evidence type="ECO:0000256" key="10">
    <source>
        <dbReference type="ARBA" id="ARBA00023239"/>
    </source>
</evidence>
<sequence length="252" mass="28625">MEKVLSSSLSELLWKALELLRHPSLFPKGTPKGDVYSFSIILYEIILRKGPYGCINLPAEEIIIKVKEGPDKTDGTVFRPSLEEIDIQDYVLITITECWEENPDKRPDFRIIKEKLKNMRDGMKSNIMDNMIEMMERYANNLEVLVDDRTAQLAEEQSRTEALLHRMLPKSVAQQLMRGEAVIPESFDAVTIYFSDIVGFTEMSATSTPMEVCSYQHFLVEAASNLRCHFLGDGESDPHHLFLVLSGCLSSS</sequence>
<dbReference type="AlphaFoldDB" id="A0AAV4SR99"/>
<organism evidence="14 15">
    <name type="scientific">Caerostris extrusa</name>
    <name type="common">Bark spider</name>
    <name type="synonym">Caerostris bankana</name>
    <dbReference type="NCBI Taxonomy" id="172846"/>
    <lineage>
        <taxon>Eukaryota</taxon>
        <taxon>Metazoa</taxon>
        <taxon>Ecdysozoa</taxon>
        <taxon>Arthropoda</taxon>
        <taxon>Chelicerata</taxon>
        <taxon>Arachnida</taxon>
        <taxon>Araneae</taxon>
        <taxon>Araneomorphae</taxon>
        <taxon>Entelegynae</taxon>
        <taxon>Araneoidea</taxon>
        <taxon>Araneidae</taxon>
        <taxon>Caerostris</taxon>
    </lineage>
</organism>
<reference evidence="14 15" key="1">
    <citation type="submission" date="2021-06" db="EMBL/GenBank/DDBJ databases">
        <title>Caerostris extrusa draft genome.</title>
        <authorList>
            <person name="Kono N."/>
            <person name="Arakawa K."/>
        </authorList>
    </citation>
    <scope>NUCLEOTIDE SEQUENCE [LARGE SCALE GENOMIC DNA]</scope>
</reference>
<evidence type="ECO:0000256" key="1">
    <source>
        <dbReference type="ARBA" id="ARBA00001436"/>
    </source>
</evidence>
<dbReference type="PROSITE" id="PS50011">
    <property type="entry name" value="PROTEIN_KINASE_DOM"/>
    <property type="match status" value="1"/>
</dbReference>
<keyword evidence="4" id="KW-0812">Transmembrane</keyword>
<dbReference type="GO" id="GO:0004672">
    <property type="term" value="F:protein kinase activity"/>
    <property type="evidence" value="ECO:0007669"/>
    <property type="project" value="InterPro"/>
</dbReference>
<comment type="subcellular location">
    <subcellularLocation>
        <location evidence="2">Membrane</location>
        <topology evidence="2">Single-pass type I membrane protein</topology>
    </subcellularLocation>
</comment>
<dbReference type="Gene3D" id="3.30.70.1230">
    <property type="entry name" value="Nucleotide cyclase"/>
    <property type="match status" value="1"/>
</dbReference>
<dbReference type="GO" id="GO:0001653">
    <property type="term" value="F:peptide receptor activity"/>
    <property type="evidence" value="ECO:0007669"/>
    <property type="project" value="TreeGrafter"/>
</dbReference>
<evidence type="ECO:0000256" key="6">
    <source>
        <dbReference type="ARBA" id="ARBA00022741"/>
    </source>
</evidence>
<evidence type="ECO:0000256" key="5">
    <source>
        <dbReference type="ARBA" id="ARBA00022729"/>
    </source>
</evidence>
<name>A0AAV4SR99_CAEEX</name>
<dbReference type="EC" id="4.6.1.2" evidence="3"/>
<evidence type="ECO:0000259" key="12">
    <source>
        <dbReference type="PROSITE" id="PS50011"/>
    </source>
</evidence>
<evidence type="ECO:0000256" key="2">
    <source>
        <dbReference type="ARBA" id="ARBA00004479"/>
    </source>
</evidence>
<comment type="caution">
    <text evidence="14">The sequence shown here is derived from an EMBL/GenBank/DDBJ whole genome shotgun (WGS) entry which is preliminary data.</text>
</comment>
<dbReference type="InterPro" id="IPR000719">
    <property type="entry name" value="Prot_kinase_dom"/>
</dbReference>
<evidence type="ECO:0000259" key="13">
    <source>
        <dbReference type="PROSITE" id="PS50125"/>
    </source>
</evidence>
<gene>
    <name evidence="14" type="primary">Gyc76C</name>
    <name evidence="14" type="ORF">CEXT_744381</name>
</gene>
<dbReference type="InterPro" id="IPR029787">
    <property type="entry name" value="Nucleotide_cyclase"/>
</dbReference>
<evidence type="ECO:0000256" key="3">
    <source>
        <dbReference type="ARBA" id="ARBA00012202"/>
    </source>
</evidence>
<keyword evidence="11" id="KW-0141">cGMP biosynthesis</keyword>
<keyword evidence="10" id="KW-0456">Lyase</keyword>
<dbReference type="GO" id="GO:0005886">
    <property type="term" value="C:plasma membrane"/>
    <property type="evidence" value="ECO:0007669"/>
    <property type="project" value="TreeGrafter"/>
</dbReference>
<dbReference type="GO" id="GO:0004016">
    <property type="term" value="F:adenylate cyclase activity"/>
    <property type="evidence" value="ECO:0007669"/>
    <property type="project" value="TreeGrafter"/>
</dbReference>
<keyword evidence="5" id="KW-0732">Signal</keyword>
<dbReference type="Pfam" id="PF07701">
    <property type="entry name" value="HNOBA"/>
    <property type="match status" value="1"/>
</dbReference>
<protein>
    <recommendedName>
        <fullName evidence="3">guanylate cyclase</fullName>
        <ecNumber evidence="3">4.6.1.2</ecNumber>
    </recommendedName>
</protein>
<dbReference type="InterPro" id="IPR011009">
    <property type="entry name" value="Kinase-like_dom_sf"/>
</dbReference>
<dbReference type="SUPFAM" id="SSF55073">
    <property type="entry name" value="Nucleotide cyclase"/>
    <property type="match status" value="1"/>
</dbReference>
<dbReference type="InterPro" id="IPR001054">
    <property type="entry name" value="A/G_cyclase"/>
</dbReference>
<evidence type="ECO:0000256" key="11">
    <source>
        <dbReference type="ARBA" id="ARBA00023293"/>
    </source>
</evidence>
<dbReference type="PROSITE" id="PS50125">
    <property type="entry name" value="GUANYLATE_CYCLASE_2"/>
    <property type="match status" value="1"/>
</dbReference>
<feature type="domain" description="Guanylate cyclase" evidence="13">
    <location>
        <begin position="191"/>
        <end position="219"/>
    </location>
</feature>
<dbReference type="Gene3D" id="1.10.510.10">
    <property type="entry name" value="Transferase(Phosphotransferase) domain 1"/>
    <property type="match status" value="1"/>
</dbReference>
<dbReference type="Gene3D" id="6.10.250.780">
    <property type="match status" value="1"/>
</dbReference>
<proteinExistence type="predicted"/>
<evidence type="ECO:0000256" key="9">
    <source>
        <dbReference type="ARBA" id="ARBA00023180"/>
    </source>
</evidence>
<dbReference type="InterPro" id="IPR011645">
    <property type="entry name" value="HNOB_dom_associated"/>
</dbReference>
<dbReference type="Pfam" id="PF07714">
    <property type="entry name" value="PK_Tyr_Ser-Thr"/>
    <property type="match status" value="1"/>
</dbReference>
<keyword evidence="8" id="KW-0472">Membrane</keyword>
<evidence type="ECO:0000256" key="4">
    <source>
        <dbReference type="ARBA" id="ARBA00022692"/>
    </source>
</evidence>
<dbReference type="GO" id="GO:0007168">
    <property type="term" value="P:receptor guanylyl cyclase signaling pathway"/>
    <property type="evidence" value="ECO:0007669"/>
    <property type="project" value="TreeGrafter"/>
</dbReference>
<evidence type="ECO:0000313" key="15">
    <source>
        <dbReference type="Proteomes" id="UP001054945"/>
    </source>
</evidence>